<protein>
    <submittedName>
        <fullName evidence="1">Uncharacterized protein</fullName>
    </submittedName>
</protein>
<evidence type="ECO:0000313" key="1">
    <source>
        <dbReference type="EMBL" id="JAH19369.1"/>
    </source>
</evidence>
<dbReference type="AlphaFoldDB" id="A0A0E9QRB9"/>
<organism evidence="1">
    <name type="scientific">Anguilla anguilla</name>
    <name type="common">European freshwater eel</name>
    <name type="synonym">Muraena anguilla</name>
    <dbReference type="NCBI Taxonomy" id="7936"/>
    <lineage>
        <taxon>Eukaryota</taxon>
        <taxon>Metazoa</taxon>
        <taxon>Chordata</taxon>
        <taxon>Craniata</taxon>
        <taxon>Vertebrata</taxon>
        <taxon>Euteleostomi</taxon>
        <taxon>Actinopterygii</taxon>
        <taxon>Neopterygii</taxon>
        <taxon>Teleostei</taxon>
        <taxon>Anguilliformes</taxon>
        <taxon>Anguillidae</taxon>
        <taxon>Anguilla</taxon>
    </lineage>
</organism>
<dbReference type="EMBL" id="GBXM01089208">
    <property type="protein sequence ID" value="JAH19369.1"/>
    <property type="molecule type" value="Transcribed_RNA"/>
</dbReference>
<name>A0A0E9QRB9_ANGAN</name>
<proteinExistence type="predicted"/>
<sequence>MQTTSSEWNPCLQVENHTLRCIMVLLTGSSPSKATEHRHRNSAFITESL</sequence>
<reference evidence="1" key="2">
    <citation type="journal article" date="2015" name="Fish Shellfish Immunol.">
        <title>Early steps in the European eel (Anguilla anguilla)-Vibrio vulnificus interaction in the gills: Role of the RtxA13 toxin.</title>
        <authorList>
            <person name="Callol A."/>
            <person name="Pajuelo D."/>
            <person name="Ebbesson L."/>
            <person name="Teles M."/>
            <person name="MacKenzie S."/>
            <person name="Amaro C."/>
        </authorList>
    </citation>
    <scope>NUCLEOTIDE SEQUENCE</scope>
</reference>
<reference evidence="1" key="1">
    <citation type="submission" date="2014-11" db="EMBL/GenBank/DDBJ databases">
        <authorList>
            <person name="Amaro Gonzalez C."/>
        </authorList>
    </citation>
    <scope>NUCLEOTIDE SEQUENCE</scope>
</reference>
<accession>A0A0E9QRB9</accession>